<dbReference type="Pfam" id="PF12680">
    <property type="entry name" value="SnoaL_2"/>
    <property type="match status" value="1"/>
</dbReference>
<dbReference type="InterPro" id="IPR032710">
    <property type="entry name" value="NTF2-like_dom_sf"/>
</dbReference>
<dbReference type="Proteomes" id="UP000065151">
    <property type="component" value="Chromosome"/>
</dbReference>
<accession>A0A0U3P3H0</accession>
<dbReference type="STRING" id="121292.AU252_04940"/>
<name>A0A0U3P3H0_9MICC</name>
<protein>
    <recommendedName>
        <fullName evidence="1">SnoaL-like domain-containing protein</fullName>
    </recommendedName>
</protein>
<proteinExistence type="predicted"/>
<evidence type="ECO:0000259" key="1">
    <source>
        <dbReference type="Pfam" id="PF12680"/>
    </source>
</evidence>
<evidence type="ECO:0000313" key="3">
    <source>
        <dbReference type="Proteomes" id="UP000065151"/>
    </source>
</evidence>
<evidence type="ECO:0000313" key="2">
    <source>
        <dbReference type="EMBL" id="ALV43759.1"/>
    </source>
</evidence>
<reference evidence="2 3" key="1">
    <citation type="submission" date="2015-12" db="EMBL/GenBank/DDBJ databases">
        <authorList>
            <person name="Shamseldin A."/>
            <person name="Moawad H."/>
            <person name="Abd El-Rahim W.M."/>
            <person name="Sadowsky M.J."/>
        </authorList>
    </citation>
    <scope>NUCLEOTIDE SEQUENCE [LARGE SCALE GENOMIC DNA]</scope>
    <source>
        <strain evidence="2 3">Ar51</strain>
    </source>
</reference>
<dbReference type="InterPro" id="IPR037401">
    <property type="entry name" value="SnoaL-like"/>
</dbReference>
<dbReference type="SUPFAM" id="SSF54427">
    <property type="entry name" value="NTF2-like"/>
    <property type="match status" value="1"/>
</dbReference>
<gene>
    <name evidence="2" type="ORF">AU252_04940</name>
</gene>
<sequence>MSEASAAAPGGADAQGWINAFASKSADDFGEAFHRDVVLEASVIRSPITGRENVKTVMSAASSIYESLEFTQQTINGPRTYLEWQATAFGGLKLYGITILTKDENGQIVSAAIHHRPLDAALRFSAELGKRIGKAVGESRFYSAD</sequence>
<dbReference type="Gene3D" id="3.10.450.50">
    <property type="match status" value="1"/>
</dbReference>
<feature type="domain" description="SnoaL-like" evidence="1">
    <location>
        <begin position="15"/>
        <end position="110"/>
    </location>
</feature>
<dbReference type="KEGG" id="psul:AU252_04940"/>
<organism evidence="2">
    <name type="scientific">Pseudarthrobacter sulfonivorans</name>
    <dbReference type="NCBI Taxonomy" id="121292"/>
    <lineage>
        <taxon>Bacteria</taxon>
        <taxon>Bacillati</taxon>
        <taxon>Actinomycetota</taxon>
        <taxon>Actinomycetes</taxon>
        <taxon>Micrococcales</taxon>
        <taxon>Micrococcaceae</taxon>
        <taxon>Pseudarthrobacter</taxon>
    </lineage>
</organism>
<dbReference type="AlphaFoldDB" id="A0A0U3P3H0"/>
<dbReference type="EMBL" id="CP013747">
    <property type="protein sequence ID" value="ALV43759.1"/>
    <property type="molecule type" value="Genomic_DNA"/>
</dbReference>